<accession>A0A917ZQ79</accession>
<dbReference type="Gene3D" id="1.10.10.2840">
    <property type="entry name" value="PucR C-terminal helix-turn-helix domain"/>
    <property type="match status" value="1"/>
</dbReference>
<proteinExistence type="predicted"/>
<dbReference type="InterPro" id="IPR025736">
    <property type="entry name" value="PucR_C-HTH_dom"/>
</dbReference>
<feature type="domain" description="PucR C-terminal helix-turn-helix" evidence="2">
    <location>
        <begin position="430"/>
        <end position="487"/>
    </location>
</feature>
<evidence type="ECO:0000259" key="1">
    <source>
        <dbReference type="Pfam" id="PF07905"/>
    </source>
</evidence>
<organism evidence="3 4">
    <name type="scientific">Wenjunlia tyrosinilytica</name>
    <dbReference type="NCBI Taxonomy" id="1544741"/>
    <lineage>
        <taxon>Bacteria</taxon>
        <taxon>Bacillati</taxon>
        <taxon>Actinomycetota</taxon>
        <taxon>Actinomycetes</taxon>
        <taxon>Kitasatosporales</taxon>
        <taxon>Streptomycetaceae</taxon>
        <taxon>Wenjunlia</taxon>
    </lineage>
</organism>
<reference evidence="3" key="2">
    <citation type="submission" date="2020-09" db="EMBL/GenBank/DDBJ databases">
        <authorList>
            <person name="Sun Q."/>
            <person name="Zhou Y."/>
        </authorList>
    </citation>
    <scope>NUCLEOTIDE SEQUENCE</scope>
    <source>
        <strain evidence="3">CGMCC 4.7201</strain>
    </source>
</reference>
<dbReference type="PANTHER" id="PTHR33744">
    <property type="entry name" value="CARBOHYDRATE DIACID REGULATOR"/>
    <property type="match status" value="1"/>
</dbReference>
<dbReference type="InterPro" id="IPR051448">
    <property type="entry name" value="CdaR-like_regulators"/>
</dbReference>
<evidence type="ECO:0000259" key="2">
    <source>
        <dbReference type="Pfam" id="PF13556"/>
    </source>
</evidence>
<dbReference type="Pfam" id="PF13556">
    <property type="entry name" value="HTH_30"/>
    <property type="match status" value="1"/>
</dbReference>
<dbReference type="Proteomes" id="UP000641932">
    <property type="component" value="Unassembled WGS sequence"/>
</dbReference>
<dbReference type="EMBL" id="BMMS01000012">
    <property type="protein sequence ID" value="GGO88766.1"/>
    <property type="molecule type" value="Genomic_DNA"/>
</dbReference>
<dbReference type="RefSeq" id="WP_189132196.1">
    <property type="nucleotide sequence ID" value="NZ_BMMS01000012.1"/>
</dbReference>
<dbReference type="AlphaFoldDB" id="A0A917ZQ79"/>
<dbReference type="Pfam" id="PF07905">
    <property type="entry name" value="PucR"/>
    <property type="match status" value="1"/>
</dbReference>
<sequence length="500" mass="52387">MNEPPLSPSATLAVPLTWLLAREDLGLRQVAGTPAEDTSIAWVHTSEMDDPVPYLLGGELLLTAGVHFPATGDRHEYLDRYVARAVEAGAAALGFGVAPVHDTVPPELVAACDMHGLPLLEVPPPTSFVAVGRAVWLAISEARTRELRRMSEAQQGLATAAARRDPVPAVLRQLAHALTAWVVLFDREGRELHSAGVRPSDPVPARLASLAARLHGGRPLSTAADHTGDQHLTAHALAETGLVLGLAAGHQDAVDRSVSGVAAVLLSLLTGSRHSLSASGSAAALVRLLLGARPEDAAPLLGEGPWAVVRGRRRGRTTEAPELAAATLGTALGTPFVDVEGEELRALLPGDAAVAEQPGWTLGVSAPAPAADLTVAEGQAERALRRALANRAAVARHRPQDSGMASLVAPGEAAVLARARLSPLADAPELAETLRAWLSLHGSWDRTAVALEVHRNTVRQRIARVESLLDADLADADTRMELWFALRFLPANPGPGHGGK</sequence>
<keyword evidence="4" id="KW-1185">Reference proteome</keyword>
<name>A0A917ZQ79_9ACTN</name>
<evidence type="ECO:0000313" key="4">
    <source>
        <dbReference type="Proteomes" id="UP000641932"/>
    </source>
</evidence>
<protein>
    <submittedName>
        <fullName evidence="3">PucR family transcriptional regulator</fullName>
    </submittedName>
</protein>
<dbReference type="InterPro" id="IPR012914">
    <property type="entry name" value="PucR_dom"/>
</dbReference>
<evidence type="ECO:0000313" key="3">
    <source>
        <dbReference type="EMBL" id="GGO88766.1"/>
    </source>
</evidence>
<gene>
    <name evidence="3" type="primary">pucR</name>
    <name evidence="3" type="ORF">GCM10012280_30330</name>
</gene>
<dbReference type="PANTHER" id="PTHR33744:SF1">
    <property type="entry name" value="DNA-BINDING TRANSCRIPTIONAL ACTIVATOR ADER"/>
    <property type="match status" value="1"/>
</dbReference>
<feature type="domain" description="Purine catabolism PurC-like" evidence="1">
    <location>
        <begin position="19"/>
        <end position="139"/>
    </location>
</feature>
<comment type="caution">
    <text evidence="3">The sequence shown here is derived from an EMBL/GenBank/DDBJ whole genome shotgun (WGS) entry which is preliminary data.</text>
</comment>
<dbReference type="InterPro" id="IPR042070">
    <property type="entry name" value="PucR_C-HTH_sf"/>
</dbReference>
<reference evidence="3" key="1">
    <citation type="journal article" date="2014" name="Int. J. Syst. Evol. Microbiol.">
        <title>Complete genome sequence of Corynebacterium casei LMG S-19264T (=DSM 44701T), isolated from a smear-ripened cheese.</title>
        <authorList>
            <consortium name="US DOE Joint Genome Institute (JGI-PGF)"/>
            <person name="Walter F."/>
            <person name="Albersmeier A."/>
            <person name="Kalinowski J."/>
            <person name="Ruckert C."/>
        </authorList>
    </citation>
    <scope>NUCLEOTIDE SEQUENCE</scope>
    <source>
        <strain evidence="3">CGMCC 4.7201</strain>
    </source>
</reference>